<gene>
    <name evidence="2" type="ORF">PMH09_11395</name>
</gene>
<protein>
    <submittedName>
        <fullName evidence="2">Nucleotidyltransferase domain-containing protein</fullName>
    </submittedName>
</protein>
<dbReference type="RefSeq" id="WP_283758443.1">
    <property type="nucleotide sequence ID" value="NZ_JAQOSQ010000010.1"/>
</dbReference>
<dbReference type="InterPro" id="IPR043519">
    <property type="entry name" value="NT_sf"/>
</dbReference>
<proteinExistence type="predicted"/>
<dbReference type="PANTHER" id="PTHR33933">
    <property type="entry name" value="NUCLEOTIDYLTRANSFERASE"/>
    <property type="match status" value="1"/>
</dbReference>
<dbReference type="Gene3D" id="3.30.460.10">
    <property type="entry name" value="Beta Polymerase, domain 2"/>
    <property type="match status" value="1"/>
</dbReference>
<sequence length="107" mass="12535">MKHPNLNSIVALTKLWFSEQYQDNLDTLILYGSQARGDAKIDSDIDLLIILKRAFSYREEIQRTSEFIADLSLEYNTVISRAFVSTERYERENSPFFLNVRREGIIL</sequence>
<dbReference type="Proteomes" id="UP001232992">
    <property type="component" value="Unassembled WGS sequence"/>
</dbReference>
<dbReference type="CDD" id="cd05403">
    <property type="entry name" value="NT_KNTase_like"/>
    <property type="match status" value="1"/>
</dbReference>
<feature type="domain" description="Polymerase nucleotidyl transferase" evidence="1">
    <location>
        <begin position="25"/>
        <end position="69"/>
    </location>
</feature>
<evidence type="ECO:0000259" key="1">
    <source>
        <dbReference type="Pfam" id="PF01909"/>
    </source>
</evidence>
<name>A0ABT7BX73_9CYAN</name>
<dbReference type="InterPro" id="IPR052548">
    <property type="entry name" value="Type_VII_TA_antitoxin"/>
</dbReference>
<dbReference type="Pfam" id="PF01909">
    <property type="entry name" value="NTP_transf_2"/>
    <property type="match status" value="1"/>
</dbReference>
<evidence type="ECO:0000313" key="2">
    <source>
        <dbReference type="EMBL" id="MDJ1183792.1"/>
    </source>
</evidence>
<keyword evidence="3" id="KW-1185">Reference proteome</keyword>
<dbReference type="EMBL" id="JAQOSQ010000010">
    <property type="protein sequence ID" value="MDJ1183792.1"/>
    <property type="molecule type" value="Genomic_DNA"/>
</dbReference>
<dbReference type="InterPro" id="IPR002934">
    <property type="entry name" value="Polymerase_NTP_transf_dom"/>
</dbReference>
<accession>A0ABT7BX73</accession>
<comment type="caution">
    <text evidence="2">The sequence shown here is derived from an EMBL/GenBank/DDBJ whole genome shotgun (WGS) entry which is preliminary data.</text>
</comment>
<dbReference type="SUPFAM" id="SSF81301">
    <property type="entry name" value="Nucleotidyltransferase"/>
    <property type="match status" value="1"/>
</dbReference>
<organism evidence="2 3">
    <name type="scientific">Roseofilum casamattae BLCC-M143</name>
    <dbReference type="NCBI Taxonomy" id="3022442"/>
    <lineage>
        <taxon>Bacteria</taxon>
        <taxon>Bacillati</taxon>
        <taxon>Cyanobacteriota</taxon>
        <taxon>Cyanophyceae</taxon>
        <taxon>Desertifilales</taxon>
        <taxon>Desertifilaceae</taxon>
        <taxon>Roseofilum</taxon>
        <taxon>Roseofilum casamattae</taxon>
    </lineage>
</organism>
<evidence type="ECO:0000313" key="3">
    <source>
        <dbReference type="Proteomes" id="UP001232992"/>
    </source>
</evidence>
<dbReference type="PANTHER" id="PTHR33933:SF1">
    <property type="entry name" value="PROTEIN ADENYLYLTRANSFERASE MNTA-RELATED"/>
    <property type="match status" value="1"/>
</dbReference>
<reference evidence="2 3" key="1">
    <citation type="submission" date="2023-01" db="EMBL/GenBank/DDBJ databases">
        <title>Novel diversity within Roseofilum (Cyanobacteria; Desertifilaceae) from marine benthic mats with descriptions of four novel species.</title>
        <authorList>
            <person name="Wang Y."/>
            <person name="Berthold D.E."/>
            <person name="Hu J."/>
            <person name="Lefler F.W."/>
            <person name="Laughinghouse H.D. IV."/>
        </authorList>
    </citation>
    <scope>NUCLEOTIDE SEQUENCE [LARGE SCALE GENOMIC DNA]</scope>
    <source>
        <strain evidence="2 3">BLCC-M143</strain>
    </source>
</reference>